<reference evidence="1" key="1">
    <citation type="submission" date="2023-08" db="EMBL/GenBank/DDBJ databases">
        <authorList>
            <person name="Alioto T."/>
            <person name="Alioto T."/>
            <person name="Gomez Garrido J."/>
        </authorList>
    </citation>
    <scope>NUCLEOTIDE SEQUENCE</scope>
</reference>
<evidence type="ECO:0000313" key="2">
    <source>
        <dbReference type="Proteomes" id="UP001162480"/>
    </source>
</evidence>
<dbReference type="EMBL" id="OX597826">
    <property type="protein sequence ID" value="CAI9731612.1"/>
    <property type="molecule type" value="Genomic_DNA"/>
</dbReference>
<proteinExistence type="predicted"/>
<accession>A0AA36BDZ4</accession>
<organism evidence="1 2">
    <name type="scientific">Octopus vulgaris</name>
    <name type="common">Common octopus</name>
    <dbReference type="NCBI Taxonomy" id="6645"/>
    <lineage>
        <taxon>Eukaryota</taxon>
        <taxon>Metazoa</taxon>
        <taxon>Spiralia</taxon>
        <taxon>Lophotrochozoa</taxon>
        <taxon>Mollusca</taxon>
        <taxon>Cephalopoda</taxon>
        <taxon>Coleoidea</taxon>
        <taxon>Octopodiformes</taxon>
        <taxon>Octopoda</taxon>
        <taxon>Incirrata</taxon>
        <taxon>Octopodidae</taxon>
        <taxon>Octopus</taxon>
    </lineage>
</organism>
<sequence length="124" mass="14001">MSRLLKLNCVADLPPDSLARFLESRHKSNSYLYTHKLRYDSNIFDDSNKNNNNDELGSIPGIQKEVKEAVRMLEDGDSSETDNSPEICKAKVYQGMNSYLSEDTAGEAVAKRGDLISDITYYQE</sequence>
<name>A0AA36BDZ4_OCTVU</name>
<dbReference type="AlphaFoldDB" id="A0AA36BDZ4"/>
<protein>
    <submittedName>
        <fullName evidence="1">Uncharacterized protein</fullName>
    </submittedName>
</protein>
<evidence type="ECO:0000313" key="1">
    <source>
        <dbReference type="EMBL" id="CAI9731612.1"/>
    </source>
</evidence>
<dbReference type="Proteomes" id="UP001162480">
    <property type="component" value="Chromosome 13"/>
</dbReference>
<keyword evidence="2" id="KW-1185">Reference proteome</keyword>
<gene>
    <name evidence="1" type="ORF">OCTVUL_1B024444</name>
</gene>